<gene>
    <name evidence="6" type="ORF">IV203_012940</name>
</gene>
<name>A0A9K3M609_9STRA</name>
<dbReference type="GO" id="GO:0005524">
    <property type="term" value="F:ATP binding"/>
    <property type="evidence" value="ECO:0007669"/>
    <property type="project" value="UniProtKB-UniRule"/>
</dbReference>
<reference evidence="6" key="2">
    <citation type="submission" date="2021-04" db="EMBL/GenBank/DDBJ databases">
        <authorList>
            <person name="Podell S."/>
        </authorList>
    </citation>
    <scope>NUCLEOTIDE SEQUENCE</scope>
    <source>
        <strain evidence="6">Hildebrandi</strain>
    </source>
</reference>
<proteinExistence type="predicted"/>
<keyword evidence="7" id="KW-1185">Reference proteome</keyword>
<keyword evidence="1 3" id="KW-0547">Nucleotide-binding</keyword>
<keyword evidence="6" id="KW-0808">Transferase</keyword>
<sequence length="1075" mass="122203">MSTSSHSKTRKANSRVAPTPNSDSRFSNGISPAPSNVCNDSDGEDQDHDNQQQQRQSQDTLQKNSNSARASRSGRKSTRTTVLDDDDFSVAPSMDQDVKSVVSVGFDDVYKRGRKLGLGAFAVVFIGTHRPTGAEYAVKQIDRSTMYWGDRDALQDEIANLKLAREGPNIVQLYEVYEERAFCYLVMELMEGGELLELIIEKKTFLEHEARSSIKCVLQALAYMHEKRVAHRDIKPENLLLSDHKDLNSIKLADFSFAKYVRKRNDCRTLCGTPGYLAPEMLERFPAYDVKCDVWSVGCLIFLLLSGCLPFDDEDDEVVFDLTRNGQFDFHPQNWASISRGAKDLISHMLIVNPKKRISAAKALESKWVEKGDPELEKRQMEEVKQRNLTAGKQKLQQAMKNVMAANRVKLLNDTFAEYLEKRKEENTENRIVKKDRRNREEFVEDSVSGLPFEDFYEIGDELGEGGYAFVYRCFHKRTKKVYAVKEVVISKMESGGESTLKDEIAALKMLRGGPHIVRLYDVFYEEDHCFMVMEEMRGGDLLSRIVDKEVYTEREARGVCKILFEAVLYCHQKRVAHRDIKPENLLLVDGNDDTTIKLADFGFAKRVKSELSLSTLCGTAQYVAPEILDFQVEGYDERCDMWSVGVVVYILLGGYAPFEGPPDELAQFIIRGDYEFHEKYWADISESAKDMIHGMLQVDPNYRLSATDALSCEWMGLAPEELASKDLGGARAQMETALSSTDNNDAKKALQALVKTNKFLSLGTMTGDQAQVSDPEKLGVEEAAEYDFEDCYDWGRQIGIGTFSVIHECVNSDDGQKYAVKRIPRVDLWEEDAVALQSEISCLKEVSGCDYIVRLKEVFDEPDFTFIVEEYLRGGYLIDRVIEKEFYDEPEGLIVAKRLIMAVEYCHCRRIAIRDLKPDTMLLVGDSETEVKLTDFGYAKKVLQPNSLTTVCGTEKFVAPEIIEHNPRYDVECDIWSLGVVIFLVLGGYIPFRGEGEECLERIRYGKYTFHQKFWGHVSHNAKVLISRMLTVDVSRRITATEALESDWIRSCPDEKRRKKSKSTSGKGNDKRSR</sequence>
<feature type="binding site" evidence="3">
    <location>
        <position position="486"/>
    </location>
    <ligand>
        <name>ATP</name>
        <dbReference type="ChEBI" id="CHEBI:30616"/>
    </ligand>
</feature>
<dbReference type="Pfam" id="PF00069">
    <property type="entry name" value="Pkinase"/>
    <property type="match status" value="3"/>
</dbReference>
<feature type="compositionally biased region" description="Low complexity" evidence="4">
    <location>
        <begin position="51"/>
        <end position="71"/>
    </location>
</feature>
<accession>A0A9K3M609</accession>
<dbReference type="InterPro" id="IPR000719">
    <property type="entry name" value="Prot_kinase_dom"/>
</dbReference>
<dbReference type="InterPro" id="IPR008271">
    <property type="entry name" value="Ser/Thr_kinase_AS"/>
</dbReference>
<dbReference type="CDD" id="cd05117">
    <property type="entry name" value="STKc_CAMK"/>
    <property type="match status" value="2"/>
</dbReference>
<dbReference type="AlphaFoldDB" id="A0A9K3M609"/>
<feature type="region of interest" description="Disordered" evidence="4">
    <location>
        <begin position="1"/>
        <end position="90"/>
    </location>
</feature>
<keyword evidence="6" id="KW-0723">Serine/threonine-protein kinase</keyword>
<dbReference type="EMBL" id="JAGRRH010000001">
    <property type="protein sequence ID" value="KAG7373845.1"/>
    <property type="molecule type" value="Genomic_DNA"/>
</dbReference>
<comment type="caution">
    <text evidence="6">The sequence shown here is derived from an EMBL/GenBank/DDBJ whole genome shotgun (WGS) entry which is preliminary data.</text>
</comment>
<dbReference type="PROSITE" id="PS00108">
    <property type="entry name" value="PROTEIN_KINASE_ST"/>
    <property type="match status" value="2"/>
</dbReference>
<dbReference type="SMART" id="SM00220">
    <property type="entry name" value="S_TKc"/>
    <property type="match status" value="3"/>
</dbReference>
<dbReference type="PANTHER" id="PTHR24347">
    <property type="entry name" value="SERINE/THREONINE-PROTEIN KINASE"/>
    <property type="match status" value="1"/>
</dbReference>
<dbReference type="InterPro" id="IPR017441">
    <property type="entry name" value="Protein_kinase_ATP_BS"/>
</dbReference>
<evidence type="ECO:0000256" key="4">
    <source>
        <dbReference type="SAM" id="MobiDB-lite"/>
    </source>
</evidence>
<keyword evidence="6" id="KW-0418">Kinase</keyword>
<dbReference type="GO" id="GO:0004674">
    <property type="term" value="F:protein serine/threonine kinase activity"/>
    <property type="evidence" value="ECO:0007669"/>
    <property type="project" value="UniProtKB-KW"/>
</dbReference>
<protein>
    <submittedName>
        <fullName evidence="6">Serine/threonine protein kinase</fullName>
    </submittedName>
</protein>
<evidence type="ECO:0000256" key="2">
    <source>
        <dbReference type="ARBA" id="ARBA00022840"/>
    </source>
</evidence>
<feature type="region of interest" description="Disordered" evidence="4">
    <location>
        <begin position="1054"/>
        <end position="1075"/>
    </location>
</feature>
<dbReference type="PROSITE" id="PS00107">
    <property type="entry name" value="PROTEIN_KINASE_ATP"/>
    <property type="match status" value="3"/>
</dbReference>
<feature type="binding site" evidence="3">
    <location>
        <position position="822"/>
    </location>
    <ligand>
        <name>ATP</name>
        <dbReference type="ChEBI" id="CHEBI:30616"/>
    </ligand>
</feature>
<evidence type="ECO:0000256" key="3">
    <source>
        <dbReference type="PROSITE-ProRule" id="PRU10141"/>
    </source>
</evidence>
<evidence type="ECO:0000313" key="7">
    <source>
        <dbReference type="Proteomes" id="UP000693970"/>
    </source>
</evidence>
<dbReference type="Proteomes" id="UP000693970">
    <property type="component" value="Unassembled WGS sequence"/>
</dbReference>
<keyword evidence="2 3" id="KW-0067">ATP-binding</keyword>
<feature type="domain" description="Protein kinase" evidence="5">
    <location>
        <begin position="110"/>
        <end position="369"/>
    </location>
</feature>
<feature type="compositionally biased region" description="Polar residues" evidence="4">
    <location>
        <begin position="19"/>
        <end position="39"/>
    </location>
</feature>
<dbReference type="OrthoDB" id="541276at2759"/>
<dbReference type="PROSITE" id="PS50011">
    <property type="entry name" value="PROTEIN_KINASE_DOM"/>
    <property type="match status" value="3"/>
</dbReference>
<feature type="domain" description="Protein kinase" evidence="5">
    <location>
        <begin position="793"/>
        <end position="1050"/>
    </location>
</feature>
<evidence type="ECO:0000256" key="1">
    <source>
        <dbReference type="ARBA" id="ARBA00022741"/>
    </source>
</evidence>
<evidence type="ECO:0000259" key="5">
    <source>
        <dbReference type="PROSITE" id="PS50011"/>
    </source>
</evidence>
<organism evidence="6 7">
    <name type="scientific">Nitzschia inconspicua</name>
    <dbReference type="NCBI Taxonomy" id="303405"/>
    <lineage>
        <taxon>Eukaryota</taxon>
        <taxon>Sar</taxon>
        <taxon>Stramenopiles</taxon>
        <taxon>Ochrophyta</taxon>
        <taxon>Bacillariophyta</taxon>
        <taxon>Bacillariophyceae</taxon>
        <taxon>Bacillariophycidae</taxon>
        <taxon>Bacillariales</taxon>
        <taxon>Bacillariaceae</taxon>
        <taxon>Nitzschia</taxon>
    </lineage>
</organism>
<reference evidence="6" key="1">
    <citation type="journal article" date="2021" name="Sci. Rep.">
        <title>Diploid genomic architecture of Nitzschia inconspicua, an elite biomass production diatom.</title>
        <authorList>
            <person name="Oliver A."/>
            <person name="Podell S."/>
            <person name="Pinowska A."/>
            <person name="Traller J.C."/>
            <person name="Smith S.R."/>
            <person name="McClure R."/>
            <person name="Beliaev A."/>
            <person name="Bohutskyi P."/>
            <person name="Hill E.A."/>
            <person name="Rabines A."/>
            <person name="Zheng H."/>
            <person name="Allen L.Z."/>
            <person name="Kuo A."/>
            <person name="Grigoriev I.V."/>
            <person name="Allen A.E."/>
            <person name="Hazlebeck D."/>
            <person name="Allen E.E."/>
        </authorList>
    </citation>
    <scope>NUCLEOTIDE SEQUENCE</scope>
    <source>
        <strain evidence="6">Hildebrandi</strain>
    </source>
</reference>
<feature type="binding site" evidence="3">
    <location>
        <position position="139"/>
    </location>
    <ligand>
        <name>ATP</name>
        <dbReference type="ChEBI" id="CHEBI:30616"/>
    </ligand>
</feature>
<evidence type="ECO:0000313" key="6">
    <source>
        <dbReference type="EMBL" id="KAG7373845.1"/>
    </source>
</evidence>
<dbReference type="FunFam" id="1.10.510.10:FF:000571">
    <property type="entry name" value="Maternal embryonic leucine zipper kinase"/>
    <property type="match status" value="3"/>
</dbReference>
<feature type="domain" description="Protein kinase" evidence="5">
    <location>
        <begin position="457"/>
        <end position="716"/>
    </location>
</feature>